<name>A0A2U8UHS8_9CAUD</name>
<dbReference type="EMBL" id="MH153799">
    <property type="protein sequence ID" value="AWN03205.1"/>
    <property type="molecule type" value="Genomic_DNA"/>
</dbReference>
<dbReference type="Pfam" id="PF14594">
    <property type="entry name" value="Sipho_Gp37"/>
    <property type="match status" value="1"/>
</dbReference>
<dbReference type="Proteomes" id="UP000246517">
    <property type="component" value="Segment"/>
</dbReference>
<evidence type="ECO:0000259" key="1">
    <source>
        <dbReference type="Pfam" id="PF14594"/>
    </source>
</evidence>
<dbReference type="GeneID" id="54992017"/>
<dbReference type="RefSeq" id="YP_009801500.1">
    <property type="nucleotide sequence ID" value="NC_047972.1"/>
</dbReference>
<protein>
    <submittedName>
        <fullName evidence="2">Minor tail protein</fullName>
    </submittedName>
</protein>
<organism evidence="2 3">
    <name type="scientific">Microbacterium phage Appa</name>
    <dbReference type="NCBI Taxonomy" id="2182350"/>
    <lineage>
        <taxon>Viruses</taxon>
        <taxon>Duplodnaviria</taxon>
        <taxon>Heunggongvirae</taxon>
        <taxon>Uroviricota</taxon>
        <taxon>Caudoviricetes</taxon>
        <taxon>Appavirus</taxon>
        <taxon>Appavirus appa</taxon>
    </lineage>
</organism>
<reference evidence="2 3" key="1">
    <citation type="submission" date="2018-03" db="EMBL/GenBank/DDBJ databases">
        <authorList>
            <person name="Zack K.M."/>
            <person name="Garlena R.A."/>
            <person name="Russell D.A."/>
            <person name="Pope W.H."/>
            <person name="Jacobs-Sera D."/>
            <person name="Hatfull G.F."/>
        </authorList>
    </citation>
    <scope>NUCLEOTIDE SEQUENCE [LARGE SCALE GENOMIC DNA]</scope>
</reference>
<proteinExistence type="predicted"/>
<evidence type="ECO:0000313" key="3">
    <source>
        <dbReference type="Proteomes" id="UP000246517"/>
    </source>
</evidence>
<dbReference type="InterPro" id="IPR029432">
    <property type="entry name" value="Gp28/Gp37-like_dom"/>
</dbReference>
<keyword evidence="3" id="KW-1185">Reference proteome</keyword>
<accession>A0A2U8UHS8</accession>
<sequence length="622" mass="66434">MLLDDLTLEVRDRTLKRVGQVTKPFLSMKATVRWCGVGEWELTLPGDHAMVDHLVADGSGVILLGPDGESTGVIFSGPTTTPKRKRDAQNPDGTFTFTGVTDEVHLLDALAYPNPLIADAQASSQSRSNDTRTGTAEALLRQYVAYNIAGTHAPAGRLRGIRPSIKLFGGDLGRGISVTKSPRFQNLLELLREIVTLEPDIGFRMVQIDGLIQFQVLDSRDKRAFVRFDVENGTLTSEEVQQSGPGLTTAIVAGQGEGTERTIITRTNADATAAEASWGRVIEAFVDQRDTDAVVELQQSGDEKLAEAAGGTSVKVIPADESTMQFGVDWRAGDQVTVVVNGVEAPTAVTETALLINSDGVRAGAALGDVSTFTKGDTLGAKVDALDVRVAQLERAGGLAERLSGKVVTDWNQALEAGFYWSEPNTANAPTTAAYVGEVRIAGGTFAGRIIQDLVVPSTTAMDFRRSWRRVRSETGVWSAWVPYSSPRHAEFSGTFALQNAGTGPTLIPALTRDTTYSRQGEFAAPVAGGVSVPAGLYQVTLSLFIAVGTTTNLTRFFANVQDSITGPSGRLNRFITGSNEDNFGGSATVYLPSAGTIQIALYQISGTSRNVDLRLKITEME</sequence>
<evidence type="ECO:0000313" key="2">
    <source>
        <dbReference type="EMBL" id="AWN03205.1"/>
    </source>
</evidence>
<dbReference type="KEGG" id="vg:54992017"/>
<feature type="domain" description="Gp28/Gp37-like" evidence="1">
    <location>
        <begin position="8"/>
        <end position="369"/>
    </location>
</feature>
<dbReference type="CDD" id="cd19958">
    <property type="entry name" value="pyocin_knob"/>
    <property type="match status" value="1"/>
</dbReference>
<gene>
    <name evidence="2" type="primary">23</name>
    <name evidence="2" type="ORF">PBI_APPA_23</name>
</gene>